<dbReference type="EMBL" id="SLUI01000007">
    <property type="protein sequence ID" value="TCL36875.1"/>
    <property type="molecule type" value="Genomic_DNA"/>
</dbReference>
<feature type="domain" description="RNA polymerase sigma-70 region 2" evidence="6">
    <location>
        <begin position="20"/>
        <end position="77"/>
    </location>
</feature>
<dbReference type="InterPro" id="IPR013324">
    <property type="entry name" value="RNA_pol_sigma_r3/r4-like"/>
</dbReference>
<dbReference type="GO" id="GO:0003677">
    <property type="term" value="F:DNA binding"/>
    <property type="evidence" value="ECO:0007669"/>
    <property type="project" value="UniProtKB-KW"/>
</dbReference>
<keyword evidence="2" id="KW-0805">Transcription regulation</keyword>
<dbReference type="SUPFAM" id="SSF88946">
    <property type="entry name" value="Sigma2 domain of RNA polymerase sigma factors"/>
    <property type="match status" value="1"/>
</dbReference>
<accession>A0A4R1PY35</accession>
<dbReference type="Gene3D" id="1.10.10.10">
    <property type="entry name" value="Winged helix-like DNA-binding domain superfamily/Winged helix DNA-binding domain"/>
    <property type="match status" value="1"/>
</dbReference>
<comment type="caution">
    <text evidence="7">The sequence shown here is derived from an EMBL/GenBank/DDBJ whole genome shotgun (WGS) entry which is preliminary data.</text>
</comment>
<dbReference type="InterPro" id="IPR013325">
    <property type="entry name" value="RNA_pol_sigma_r2"/>
</dbReference>
<reference evidence="7 8" key="1">
    <citation type="submission" date="2019-03" db="EMBL/GenBank/DDBJ databases">
        <title>Genomic Encyclopedia of Type Strains, Phase IV (KMG-IV): sequencing the most valuable type-strain genomes for metagenomic binning, comparative biology and taxonomic classification.</title>
        <authorList>
            <person name="Goeker M."/>
        </authorList>
    </citation>
    <scope>NUCLEOTIDE SEQUENCE [LARGE SCALE GENOMIC DNA]</scope>
    <source>
        <strain evidence="7 8">DSM 15969</strain>
    </source>
</reference>
<keyword evidence="4" id="KW-0238">DNA-binding</keyword>
<dbReference type="PANTHER" id="PTHR43133">
    <property type="entry name" value="RNA POLYMERASE ECF-TYPE SIGMA FACTO"/>
    <property type="match status" value="1"/>
</dbReference>
<evidence type="ECO:0000256" key="5">
    <source>
        <dbReference type="ARBA" id="ARBA00023163"/>
    </source>
</evidence>
<dbReference type="GO" id="GO:0016987">
    <property type="term" value="F:sigma factor activity"/>
    <property type="evidence" value="ECO:0007669"/>
    <property type="project" value="UniProtKB-KW"/>
</dbReference>
<dbReference type="AlphaFoldDB" id="A0A4R1PY35"/>
<dbReference type="Pfam" id="PF04542">
    <property type="entry name" value="Sigma70_r2"/>
    <property type="match status" value="1"/>
</dbReference>
<proteinExistence type="inferred from homology"/>
<dbReference type="Gene3D" id="1.10.1740.10">
    <property type="match status" value="1"/>
</dbReference>
<comment type="similarity">
    <text evidence="1">Belongs to the sigma-70 factor family. ECF subfamily.</text>
</comment>
<dbReference type="GO" id="GO:0006352">
    <property type="term" value="P:DNA-templated transcription initiation"/>
    <property type="evidence" value="ECO:0007669"/>
    <property type="project" value="InterPro"/>
</dbReference>
<protein>
    <submittedName>
        <fullName evidence="7">RNA polymerase sigma factor (Sigma-70 family)</fullName>
    </submittedName>
</protein>
<dbReference type="InterPro" id="IPR036388">
    <property type="entry name" value="WH-like_DNA-bd_sf"/>
</dbReference>
<dbReference type="InterPro" id="IPR039425">
    <property type="entry name" value="RNA_pol_sigma-70-like"/>
</dbReference>
<gene>
    <name evidence="7" type="ORF">EV210_107139</name>
</gene>
<name>A0A4R1PY35_9FIRM</name>
<dbReference type="InterPro" id="IPR014284">
    <property type="entry name" value="RNA_pol_sigma-70_dom"/>
</dbReference>
<keyword evidence="8" id="KW-1185">Reference proteome</keyword>
<evidence type="ECO:0000256" key="4">
    <source>
        <dbReference type="ARBA" id="ARBA00023125"/>
    </source>
</evidence>
<evidence type="ECO:0000256" key="1">
    <source>
        <dbReference type="ARBA" id="ARBA00010641"/>
    </source>
</evidence>
<dbReference type="SUPFAM" id="SSF88659">
    <property type="entry name" value="Sigma3 and sigma4 domains of RNA polymerase sigma factors"/>
    <property type="match status" value="1"/>
</dbReference>
<keyword evidence="5" id="KW-0804">Transcription</keyword>
<organism evidence="7 8">
    <name type="scientific">Anaerospora hongkongensis</name>
    <dbReference type="NCBI Taxonomy" id="244830"/>
    <lineage>
        <taxon>Bacteria</taxon>
        <taxon>Bacillati</taxon>
        <taxon>Bacillota</taxon>
        <taxon>Negativicutes</taxon>
        <taxon>Selenomonadales</taxon>
        <taxon>Sporomusaceae</taxon>
        <taxon>Anaerospora</taxon>
    </lineage>
</organism>
<dbReference type="NCBIfam" id="TIGR02937">
    <property type="entry name" value="sigma70-ECF"/>
    <property type="match status" value="1"/>
</dbReference>
<dbReference type="InterPro" id="IPR007627">
    <property type="entry name" value="RNA_pol_sigma70_r2"/>
</dbReference>
<evidence type="ECO:0000256" key="3">
    <source>
        <dbReference type="ARBA" id="ARBA00023082"/>
    </source>
</evidence>
<sequence length="175" mass="20345">MRNQQNEFISVFHTERKNLIRYVRLKLRGISDMDAEDIVADVLFNVYNRVAADKPVENLAAYLYQAVKNRIWDYFRQPQLPVSLDAPQQVTGLPRGEHLADGMLVEDVFEEKEFLVRLENALLSLEPKQRAVWVATELQGYTFKELSLKWSEPIGTLLSRKARATKALRRLLKNE</sequence>
<keyword evidence="3" id="KW-0731">Sigma factor</keyword>
<dbReference type="PANTHER" id="PTHR43133:SF8">
    <property type="entry name" value="RNA POLYMERASE SIGMA FACTOR HI_1459-RELATED"/>
    <property type="match status" value="1"/>
</dbReference>
<evidence type="ECO:0000256" key="2">
    <source>
        <dbReference type="ARBA" id="ARBA00023015"/>
    </source>
</evidence>
<dbReference type="Proteomes" id="UP000295063">
    <property type="component" value="Unassembled WGS sequence"/>
</dbReference>
<dbReference type="OrthoDB" id="9784984at2"/>
<evidence type="ECO:0000313" key="8">
    <source>
        <dbReference type="Proteomes" id="UP000295063"/>
    </source>
</evidence>
<evidence type="ECO:0000313" key="7">
    <source>
        <dbReference type="EMBL" id="TCL36875.1"/>
    </source>
</evidence>
<evidence type="ECO:0000259" key="6">
    <source>
        <dbReference type="Pfam" id="PF04542"/>
    </source>
</evidence>